<dbReference type="GO" id="GO:0016020">
    <property type="term" value="C:membrane"/>
    <property type="evidence" value="ECO:0007669"/>
    <property type="project" value="UniProtKB-SubCell"/>
</dbReference>
<dbReference type="AlphaFoldDB" id="A0ABD2WQX0"/>
<evidence type="ECO:0000256" key="3">
    <source>
        <dbReference type="ARBA" id="ARBA00022692"/>
    </source>
</evidence>
<dbReference type="PANTHER" id="PTHR24243:SF233">
    <property type="entry name" value="THYROTROPIN-RELEASING HORMONE RECEPTOR"/>
    <property type="match status" value="1"/>
</dbReference>
<evidence type="ECO:0000313" key="13">
    <source>
        <dbReference type="Proteomes" id="UP001627154"/>
    </source>
</evidence>
<keyword evidence="5 9" id="KW-0297">G-protein coupled receptor</keyword>
<feature type="transmembrane region" description="Helical" evidence="10">
    <location>
        <begin position="242"/>
        <end position="266"/>
    </location>
</feature>
<evidence type="ECO:0000256" key="8">
    <source>
        <dbReference type="ARBA" id="ARBA00023224"/>
    </source>
</evidence>
<sequence>MSDESQTSSLYKLPTYIQLTSVLICAIIIIVGFAGNIMVLIVVIRGKDMSNSTNIFLVNLSIADLCVLLVCTPAILVEVNTGPQIWVLGENMCRAMPFVEATVAHTSVLTILAISFERYYAICKPLRANYVCTKSRAALICLLTWIAAGFLTSPFLFMVNFEFDHDDSASDREAIPICTTEARDTWSIVYISMTIVVFFFLPVIVLIVLYSAITHQLIHRSRIKYDSTAGANLYYQQNRYQVIRMLCAVILAFFLCLLPFRLMMLWIVFSPLQKILDFGVERYFCLLYFCRIMFYLNSALNPILYTIMSSKFKKGIMHLFV</sequence>
<feature type="transmembrane region" description="Helical" evidence="10">
    <location>
        <begin position="56"/>
        <end position="76"/>
    </location>
</feature>
<comment type="subcellular location">
    <subcellularLocation>
        <location evidence="1">Membrane</location>
        <topology evidence="1">Multi-pass membrane protein</topology>
    </subcellularLocation>
</comment>
<proteinExistence type="inferred from homology"/>
<protein>
    <recommendedName>
        <fullName evidence="11">G-protein coupled receptors family 1 profile domain-containing protein</fullName>
    </recommendedName>
</protein>
<feature type="transmembrane region" description="Helical" evidence="10">
    <location>
        <begin position="96"/>
        <end position="116"/>
    </location>
</feature>
<name>A0ABD2WQX0_9HYME</name>
<accession>A0ABD2WQX0</accession>
<dbReference type="InterPro" id="IPR017452">
    <property type="entry name" value="GPCR_Rhodpsn_7TM"/>
</dbReference>
<dbReference type="PRINTS" id="PR00237">
    <property type="entry name" value="GPCRRHODOPSN"/>
</dbReference>
<evidence type="ECO:0000256" key="2">
    <source>
        <dbReference type="ARBA" id="ARBA00010663"/>
    </source>
</evidence>
<keyword evidence="13" id="KW-1185">Reference proteome</keyword>
<comment type="similarity">
    <text evidence="2 9">Belongs to the G-protein coupled receptor 1 family.</text>
</comment>
<evidence type="ECO:0000313" key="12">
    <source>
        <dbReference type="EMBL" id="KAL3395208.1"/>
    </source>
</evidence>
<keyword evidence="3 9" id="KW-0812">Transmembrane</keyword>
<keyword evidence="8 9" id="KW-0807">Transducer</keyword>
<dbReference type="GO" id="GO:0004930">
    <property type="term" value="F:G protein-coupled receptor activity"/>
    <property type="evidence" value="ECO:0007669"/>
    <property type="project" value="UniProtKB-KW"/>
</dbReference>
<dbReference type="EMBL" id="JBJJXI010000085">
    <property type="protein sequence ID" value="KAL3395208.1"/>
    <property type="molecule type" value="Genomic_DNA"/>
</dbReference>
<evidence type="ECO:0000259" key="11">
    <source>
        <dbReference type="PROSITE" id="PS50262"/>
    </source>
</evidence>
<evidence type="ECO:0000256" key="1">
    <source>
        <dbReference type="ARBA" id="ARBA00004141"/>
    </source>
</evidence>
<feature type="transmembrane region" description="Helical" evidence="10">
    <location>
        <begin position="286"/>
        <end position="307"/>
    </location>
</feature>
<dbReference type="PROSITE" id="PS50262">
    <property type="entry name" value="G_PROTEIN_RECEP_F1_2"/>
    <property type="match status" value="1"/>
</dbReference>
<dbReference type="PANTHER" id="PTHR24243">
    <property type="entry name" value="G-PROTEIN COUPLED RECEPTOR"/>
    <property type="match status" value="1"/>
</dbReference>
<evidence type="ECO:0000256" key="6">
    <source>
        <dbReference type="ARBA" id="ARBA00023136"/>
    </source>
</evidence>
<dbReference type="InterPro" id="IPR000276">
    <property type="entry name" value="GPCR_Rhodpsn"/>
</dbReference>
<dbReference type="Proteomes" id="UP001627154">
    <property type="component" value="Unassembled WGS sequence"/>
</dbReference>
<reference evidence="12 13" key="1">
    <citation type="journal article" date="2024" name="bioRxiv">
        <title>A reference genome for Trichogramma kaykai: A tiny desert-dwelling parasitoid wasp with competing sex-ratio distorters.</title>
        <authorList>
            <person name="Culotta J."/>
            <person name="Lindsey A.R."/>
        </authorList>
    </citation>
    <scope>NUCLEOTIDE SEQUENCE [LARGE SCALE GENOMIC DNA]</scope>
    <source>
        <strain evidence="12 13">KSX58</strain>
    </source>
</reference>
<keyword evidence="6 10" id="KW-0472">Membrane</keyword>
<organism evidence="12 13">
    <name type="scientific">Trichogramma kaykai</name>
    <dbReference type="NCBI Taxonomy" id="54128"/>
    <lineage>
        <taxon>Eukaryota</taxon>
        <taxon>Metazoa</taxon>
        <taxon>Ecdysozoa</taxon>
        <taxon>Arthropoda</taxon>
        <taxon>Hexapoda</taxon>
        <taxon>Insecta</taxon>
        <taxon>Pterygota</taxon>
        <taxon>Neoptera</taxon>
        <taxon>Endopterygota</taxon>
        <taxon>Hymenoptera</taxon>
        <taxon>Apocrita</taxon>
        <taxon>Proctotrupomorpha</taxon>
        <taxon>Chalcidoidea</taxon>
        <taxon>Trichogrammatidae</taxon>
        <taxon>Trichogramma</taxon>
    </lineage>
</organism>
<evidence type="ECO:0000256" key="5">
    <source>
        <dbReference type="ARBA" id="ARBA00023040"/>
    </source>
</evidence>
<feature type="domain" description="G-protein coupled receptors family 1 profile" evidence="11">
    <location>
        <begin position="35"/>
        <end position="305"/>
    </location>
</feature>
<dbReference type="PROSITE" id="PS00237">
    <property type="entry name" value="G_PROTEIN_RECEP_F1_1"/>
    <property type="match status" value="2"/>
</dbReference>
<feature type="transmembrane region" description="Helical" evidence="10">
    <location>
        <begin position="188"/>
        <end position="213"/>
    </location>
</feature>
<dbReference type="SUPFAM" id="SSF81321">
    <property type="entry name" value="Family A G protein-coupled receptor-like"/>
    <property type="match status" value="1"/>
</dbReference>
<evidence type="ECO:0000256" key="9">
    <source>
        <dbReference type="RuleBase" id="RU000688"/>
    </source>
</evidence>
<evidence type="ECO:0000256" key="10">
    <source>
        <dbReference type="SAM" id="Phobius"/>
    </source>
</evidence>
<comment type="caution">
    <text evidence="12">The sequence shown here is derived from an EMBL/GenBank/DDBJ whole genome shotgun (WGS) entry which is preliminary data.</text>
</comment>
<gene>
    <name evidence="12" type="ORF">TKK_010808</name>
</gene>
<feature type="transmembrane region" description="Helical" evidence="10">
    <location>
        <begin position="137"/>
        <end position="157"/>
    </location>
</feature>
<feature type="transmembrane region" description="Helical" evidence="10">
    <location>
        <begin position="20"/>
        <end position="44"/>
    </location>
</feature>
<evidence type="ECO:0000256" key="7">
    <source>
        <dbReference type="ARBA" id="ARBA00023170"/>
    </source>
</evidence>
<dbReference type="Gene3D" id="1.20.1070.10">
    <property type="entry name" value="Rhodopsin 7-helix transmembrane proteins"/>
    <property type="match status" value="1"/>
</dbReference>
<dbReference type="Pfam" id="PF00001">
    <property type="entry name" value="7tm_1"/>
    <property type="match status" value="1"/>
</dbReference>
<keyword evidence="4 10" id="KW-1133">Transmembrane helix</keyword>
<keyword evidence="7 9" id="KW-0675">Receptor</keyword>
<evidence type="ECO:0000256" key="4">
    <source>
        <dbReference type="ARBA" id="ARBA00022989"/>
    </source>
</evidence>